<dbReference type="GO" id="GO:0030170">
    <property type="term" value="F:pyridoxal phosphate binding"/>
    <property type="evidence" value="ECO:0007669"/>
    <property type="project" value="InterPro"/>
</dbReference>
<protein>
    <recommendedName>
        <fullName evidence="1">MOSC domain-containing protein</fullName>
    </recommendedName>
</protein>
<dbReference type="InterPro" id="IPR011037">
    <property type="entry name" value="Pyrv_Knase-like_insert_dom_sf"/>
</dbReference>
<proteinExistence type="predicted"/>
<dbReference type="InterPro" id="IPR005302">
    <property type="entry name" value="MoCF_Sase_C"/>
</dbReference>
<organism evidence="2 3">
    <name type="scientific">Cupriavidus basilensis OR16</name>
    <dbReference type="NCBI Taxonomy" id="1127483"/>
    <lineage>
        <taxon>Bacteria</taxon>
        <taxon>Pseudomonadati</taxon>
        <taxon>Pseudomonadota</taxon>
        <taxon>Betaproteobacteria</taxon>
        <taxon>Burkholderiales</taxon>
        <taxon>Burkholderiaceae</taxon>
        <taxon>Cupriavidus</taxon>
    </lineage>
</organism>
<dbReference type="Gene3D" id="2.40.33.20">
    <property type="entry name" value="PK beta-barrel domain-like"/>
    <property type="match status" value="1"/>
</dbReference>
<dbReference type="Proteomes" id="UP000005808">
    <property type="component" value="Unassembled WGS sequence"/>
</dbReference>
<dbReference type="PROSITE" id="PS51340">
    <property type="entry name" value="MOSC"/>
    <property type="match status" value="1"/>
</dbReference>
<dbReference type="InterPro" id="IPR052353">
    <property type="entry name" value="Benzoxazolinone_Detox_Enz"/>
</dbReference>
<dbReference type="PANTHER" id="PTHR30212:SF2">
    <property type="entry name" value="PROTEIN YIIM"/>
    <property type="match status" value="1"/>
</dbReference>
<dbReference type="GO" id="GO:0030151">
    <property type="term" value="F:molybdenum ion binding"/>
    <property type="evidence" value="ECO:0007669"/>
    <property type="project" value="InterPro"/>
</dbReference>
<dbReference type="Pfam" id="PF03475">
    <property type="entry name" value="YiiM_3-alpha"/>
    <property type="match status" value="1"/>
</dbReference>
<name>H1SD51_9BURK</name>
<sequence length="247" mass="26774">MKAGHIVGLGKPVAGGATRIDSVLLGVVRPFGPKGVPSGIDKQALDTAVRVTMLGLAGDGQGDPKHHGGPEKAIHHYAFDHYPAWRQELSALSAQAAEVLARPGAFGENVSTAGLTEADICIGDRFRLGGALVEVSQARQPCWKLNHRFGHAGMARAVQQSLRTGWYYRVLEEGALMRGDNLVLVARPCPDWSLQRLLHVLYVDRLDVGALAAMAALPALAENWRKLARQRLERREVEDMERRLAGG</sequence>
<dbReference type="RefSeq" id="WP_006161902.1">
    <property type="nucleotide sequence ID" value="NZ_AHJE01000088.1"/>
</dbReference>
<accession>H1SD51</accession>
<dbReference type="PANTHER" id="PTHR30212">
    <property type="entry name" value="PROTEIN YIIM"/>
    <property type="match status" value="1"/>
</dbReference>
<dbReference type="AlphaFoldDB" id="H1SD51"/>
<dbReference type="SUPFAM" id="SSF50800">
    <property type="entry name" value="PK beta-barrel domain-like"/>
    <property type="match status" value="1"/>
</dbReference>
<dbReference type="OrthoDB" id="9786134at2"/>
<evidence type="ECO:0000313" key="3">
    <source>
        <dbReference type="Proteomes" id="UP000005808"/>
    </source>
</evidence>
<reference evidence="2 3" key="1">
    <citation type="journal article" date="2012" name="J. Bacteriol.">
        <title>De Novo Genome Project of Cupriavidus basilensis OR16.</title>
        <authorList>
            <person name="Cserhati M."/>
            <person name="Kriszt B."/>
            <person name="Szoboszlay S."/>
            <person name="Toth A."/>
            <person name="Szabo I."/>
            <person name="Tancsics A."/>
            <person name="Nagy I."/>
            <person name="Horvath B."/>
            <person name="Nagy I."/>
            <person name="Kukolya J."/>
        </authorList>
    </citation>
    <scope>NUCLEOTIDE SEQUENCE [LARGE SCALE GENOMIC DNA]</scope>
    <source>
        <strain evidence="2 3">OR16</strain>
    </source>
</reference>
<dbReference type="Pfam" id="PF03473">
    <property type="entry name" value="MOSC"/>
    <property type="match status" value="1"/>
</dbReference>
<comment type="caution">
    <text evidence="2">The sequence shown here is derived from an EMBL/GenBank/DDBJ whole genome shotgun (WGS) entry which is preliminary data.</text>
</comment>
<dbReference type="GO" id="GO:0003824">
    <property type="term" value="F:catalytic activity"/>
    <property type="evidence" value="ECO:0007669"/>
    <property type="project" value="InterPro"/>
</dbReference>
<dbReference type="PATRIC" id="fig|1127483.3.peg.6159"/>
<evidence type="ECO:0000313" key="2">
    <source>
        <dbReference type="EMBL" id="EHP39549.1"/>
    </source>
</evidence>
<gene>
    <name evidence="2" type="ORF">OR16_30874</name>
</gene>
<evidence type="ECO:0000259" key="1">
    <source>
        <dbReference type="PROSITE" id="PS51340"/>
    </source>
</evidence>
<dbReference type="InterPro" id="IPR005163">
    <property type="entry name" value="Tri_helical_YiiM-like"/>
</dbReference>
<dbReference type="EMBL" id="AHJE01000088">
    <property type="protein sequence ID" value="EHP39549.1"/>
    <property type="molecule type" value="Genomic_DNA"/>
</dbReference>
<feature type="domain" description="MOSC" evidence="1">
    <location>
        <begin position="43"/>
        <end position="185"/>
    </location>
</feature>